<accession>A0A1Q5PT11</accession>
<dbReference type="PROSITE" id="PS00369">
    <property type="entry name" value="PTS_HPR_HIS"/>
    <property type="match status" value="1"/>
</dbReference>
<keyword evidence="12" id="KW-1185">Reference proteome</keyword>
<evidence type="ECO:0000256" key="4">
    <source>
        <dbReference type="ARBA" id="ARBA00012095"/>
    </source>
</evidence>
<feature type="domain" description="HPr" evidence="10">
    <location>
        <begin position="170"/>
        <end position="256"/>
    </location>
</feature>
<dbReference type="InterPro" id="IPR039643">
    <property type="entry name" value="DhaM"/>
</dbReference>
<comment type="catalytic activity">
    <reaction evidence="1">
        <text>dihydroxyacetone + phosphoenolpyruvate = dihydroxyacetone phosphate + pyruvate</text>
        <dbReference type="Rhea" id="RHEA:18381"/>
        <dbReference type="ChEBI" id="CHEBI:15361"/>
        <dbReference type="ChEBI" id="CHEBI:16016"/>
        <dbReference type="ChEBI" id="CHEBI:57642"/>
        <dbReference type="ChEBI" id="CHEBI:58702"/>
        <dbReference type="EC" id="2.7.1.121"/>
    </reaction>
</comment>
<dbReference type="GO" id="GO:0009401">
    <property type="term" value="P:phosphoenolpyruvate-dependent sugar phosphotransferase system"/>
    <property type="evidence" value="ECO:0007669"/>
    <property type="project" value="InterPro"/>
</dbReference>
<dbReference type="SUPFAM" id="SSF53062">
    <property type="entry name" value="PTS system fructose IIA component-like"/>
    <property type="match status" value="1"/>
</dbReference>
<dbReference type="InterPro" id="IPR036662">
    <property type="entry name" value="PTS_EIIA_man-typ_sf"/>
</dbReference>
<dbReference type="SUPFAM" id="SSF55594">
    <property type="entry name" value="HPr-like"/>
    <property type="match status" value="1"/>
</dbReference>
<evidence type="ECO:0000313" key="12">
    <source>
        <dbReference type="Proteomes" id="UP000186465"/>
    </source>
</evidence>
<dbReference type="NCBIfam" id="TIGR01003">
    <property type="entry name" value="PTS_HPr_family"/>
    <property type="match status" value="1"/>
</dbReference>
<feature type="compositionally biased region" description="Low complexity" evidence="8">
    <location>
        <begin position="151"/>
        <end position="163"/>
    </location>
</feature>
<dbReference type="RefSeq" id="WP_075360749.1">
    <property type="nucleotide sequence ID" value="NZ_MPDM01000001.1"/>
</dbReference>
<dbReference type="GO" id="GO:0016020">
    <property type="term" value="C:membrane"/>
    <property type="evidence" value="ECO:0007669"/>
    <property type="project" value="InterPro"/>
</dbReference>
<evidence type="ECO:0000256" key="6">
    <source>
        <dbReference type="ARBA" id="ARBA00022679"/>
    </source>
</evidence>
<dbReference type="CDD" id="cd00367">
    <property type="entry name" value="PTS-HPr_like"/>
    <property type="match status" value="1"/>
</dbReference>
<dbReference type="Pfam" id="PF03610">
    <property type="entry name" value="EIIA-man"/>
    <property type="match status" value="1"/>
</dbReference>
<dbReference type="PROSITE" id="PS51350">
    <property type="entry name" value="PTS_HPR_DOM"/>
    <property type="match status" value="1"/>
</dbReference>
<dbReference type="Pfam" id="PF00381">
    <property type="entry name" value="PTS-HPr"/>
    <property type="match status" value="1"/>
</dbReference>
<organism evidence="11 12">
    <name type="scientific">Boudabousia marimammalium</name>
    <dbReference type="NCBI Taxonomy" id="156892"/>
    <lineage>
        <taxon>Bacteria</taxon>
        <taxon>Bacillati</taxon>
        <taxon>Actinomycetota</taxon>
        <taxon>Actinomycetes</taxon>
        <taxon>Actinomycetales</taxon>
        <taxon>Actinomycetaceae</taxon>
        <taxon>Boudabousia</taxon>
    </lineage>
</organism>
<dbReference type="AlphaFoldDB" id="A0A1Q5PT11"/>
<evidence type="ECO:0000256" key="7">
    <source>
        <dbReference type="ARBA" id="ARBA00046577"/>
    </source>
</evidence>
<comment type="function">
    <text evidence="3">General (non sugar-specific) component of the phosphoenolpyruvate-dependent sugar phosphotransferase system (sugar PTS). This major carbohydrate active-transport system catalyzes the phosphorylation of incoming sugar substrates concomitantly with their translocation across the cell membrane. The phosphoryl group from phosphoenolpyruvate (PEP) is transferred to the phosphoryl carrier protein HPr by enzyme I. Phospho-HPr then transfers it to the PTS EIIA domain.</text>
</comment>
<gene>
    <name evidence="11" type="ORF">BM477_00620</name>
</gene>
<evidence type="ECO:0000256" key="5">
    <source>
        <dbReference type="ARBA" id="ARBA00020422"/>
    </source>
</evidence>
<dbReference type="STRING" id="156892.BM477_00620"/>
<dbReference type="InterPro" id="IPR001020">
    <property type="entry name" value="PTS_HPr_His_P_site"/>
</dbReference>
<dbReference type="GO" id="GO:0019563">
    <property type="term" value="P:glycerol catabolic process"/>
    <property type="evidence" value="ECO:0007669"/>
    <property type="project" value="InterPro"/>
</dbReference>
<evidence type="ECO:0000313" key="11">
    <source>
        <dbReference type="EMBL" id="OKL50510.1"/>
    </source>
</evidence>
<sequence>MIGIVLVSHSHALAAAARDLAQIMLPDDGPKLLLAAGIEGGAGFGTDAVAVSEAIAEADSGDGVLVLVDMGSALISTDMAFEFLDPELAERTRVAAAPFVEGLVAAAVTAAGGGSLAAVAASAESALEAKREALANSSLPAMTISEDEGEGAAAAESAVSAAPSGGGDDSLTKILTINDPVGLHARPAAVLATAMGEFDAEIEAFNDTDGTGPVDAASVMMLTTLGVKGGGQLRLVASGPDAAAALAKAEEVVADL</sequence>
<protein>
    <recommendedName>
        <fullName evidence="5">Phosphocarrier protein HPr</fullName>
        <ecNumber evidence="4">2.7.1.121</ecNumber>
    </recommendedName>
</protein>
<dbReference type="PANTHER" id="PTHR38594:SF1">
    <property type="entry name" value="PEP-DEPENDENT DIHYDROXYACETONE KINASE, PHOSPHORYL DONOR SUBUNIT DHAM"/>
    <property type="match status" value="1"/>
</dbReference>
<dbReference type="Proteomes" id="UP000186465">
    <property type="component" value="Unassembled WGS sequence"/>
</dbReference>
<dbReference type="InterPro" id="IPR035895">
    <property type="entry name" value="HPr-like_sf"/>
</dbReference>
<evidence type="ECO:0000256" key="2">
    <source>
        <dbReference type="ARBA" id="ARBA00002788"/>
    </source>
</evidence>
<proteinExistence type="predicted"/>
<comment type="subunit">
    <text evidence="7">Homodimer. The dihydroxyacetone kinase complex is composed of a homodimer of DhaM, a homodimer of DhaK and the subunit DhaL.</text>
</comment>
<feature type="region of interest" description="Disordered" evidence="8">
    <location>
        <begin position="146"/>
        <end position="167"/>
    </location>
</feature>
<comment type="caution">
    <text evidence="11">The sequence shown here is derived from an EMBL/GenBank/DDBJ whole genome shotgun (WGS) entry which is preliminary data.</text>
</comment>
<dbReference type="GO" id="GO:0047324">
    <property type="term" value="F:phosphoenolpyruvate-glycerone phosphotransferase activity"/>
    <property type="evidence" value="ECO:0007669"/>
    <property type="project" value="UniProtKB-EC"/>
</dbReference>
<dbReference type="EC" id="2.7.1.121" evidence="4"/>
<dbReference type="PANTHER" id="PTHR38594">
    <property type="entry name" value="PEP-DEPENDENT DIHYDROXYACETONE KINASE, PHOSPHORYL DONOR SUBUNIT DHAM"/>
    <property type="match status" value="1"/>
</dbReference>
<evidence type="ECO:0000259" key="9">
    <source>
        <dbReference type="PROSITE" id="PS51096"/>
    </source>
</evidence>
<dbReference type="NCBIfam" id="TIGR02364">
    <property type="entry name" value="dha_pts"/>
    <property type="match status" value="1"/>
</dbReference>
<dbReference type="PRINTS" id="PR00107">
    <property type="entry name" value="PHOSPHOCPHPR"/>
</dbReference>
<dbReference type="EMBL" id="MPDM01000001">
    <property type="protein sequence ID" value="OKL50510.1"/>
    <property type="molecule type" value="Genomic_DNA"/>
</dbReference>
<keyword evidence="6" id="KW-0808">Transferase</keyword>
<reference evidence="12" key="1">
    <citation type="submission" date="2016-11" db="EMBL/GenBank/DDBJ databases">
        <title>Actinomyces gypaetusis sp. nov. isolated from Gypaetus barbatus in Qinghai Tibet Plateau China.</title>
        <authorList>
            <person name="Meng X."/>
        </authorList>
    </citation>
    <scope>NUCLEOTIDE SEQUENCE [LARGE SCALE GENOMIC DNA]</scope>
    <source>
        <strain evidence="12">DSM 15383</strain>
    </source>
</reference>
<dbReference type="Gene3D" id="3.40.50.510">
    <property type="entry name" value="Phosphotransferase system, mannose-type IIA component"/>
    <property type="match status" value="1"/>
</dbReference>
<dbReference type="OrthoDB" id="350754at2"/>
<evidence type="ECO:0000256" key="8">
    <source>
        <dbReference type="SAM" id="MobiDB-lite"/>
    </source>
</evidence>
<dbReference type="InterPro" id="IPR000032">
    <property type="entry name" value="HPr-like"/>
</dbReference>
<dbReference type="InterPro" id="IPR004701">
    <property type="entry name" value="PTS_EIIA_man-typ"/>
</dbReference>
<evidence type="ECO:0000256" key="1">
    <source>
        <dbReference type="ARBA" id="ARBA00001113"/>
    </source>
</evidence>
<dbReference type="InterPro" id="IPR012844">
    <property type="entry name" value="DhaM_N"/>
</dbReference>
<dbReference type="PROSITE" id="PS51096">
    <property type="entry name" value="PTS_EIIA_TYPE_4"/>
    <property type="match status" value="1"/>
</dbReference>
<evidence type="ECO:0000259" key="10">
    <source>
        <dbReference type="PROSITE" id="PS51350"/>
    </source>
</evidence>
<feature type="domain" description="PTS EIIA type-4" evidence="9">
    <location>
        <begin position="1"/>
        <end position="134"/>
    </location>
</feature>
<name>A0A1Q5PT11_9ACTO</name>
<evidence type="ECO:0000256" key="3">
    <source>
        <dbReference type="ARBA" id="ARBA00003681"/>
    </source>
</evidence>
<dbReference type="Gene3D" id="3.30.1340.10">
    <property type="entry name" value="HPr-like"/>
    <property type="match status" value="1"/>
</dbReference>
<comment type="function">
    <text evidence="2">Component of the dihydroxyacetone kinase complex, which is responsible for the phosphoenolpyruvate (PEP)-dependent phosphorylation of dihydroxyacetone. DhaM serves as the phosphoryl donor. Is phosphorylated by phosphoenolpyruvate in an EI- and HPr-dependent reaction, and a phosphorelay system on histidine residues finally leads to phosphoryl transfer to DhaL and dihydroxyacetone.</text>
</comment>